<organism evidence="4 5">
    <name type="scientific">Diatrype stigma</name>
    <dbReference type="NCBI Taxonomy" id="117547"/>
    <lineage>
        <taxon>Eukaryota</taxon>
        <taxon>Fungi</taxon>
        <taxon>Dikarya</taxon>
        <taxon>Ascomycota</taxon>
        <taxon>Pezizomycotina</taxon>
        <taxon>Sordariomycetes</taxon>
        <taxon>Xylariomycetidae</taxon>
        <taxon>Xylariales</taxon>
        <taxon>Diatrypaceae</taxon>
        <taxon>Diatrype</taxon>
    </lineage>
</organism>
<feature type="compositionally biased region" description="Acidic residues" evidence="2">
    <location>
        <begin position="347"/>
        <end position="405"/>
    </location>
</feature>
<feature type="region of interest" description="Disordered" evidence="2">
    <location>
        <begin position="338"/>
        <end position="405"/>
    </location>
</feature>
<evidence type="ECO:0000313" key="5">
    <source>
        <dbReference type="Proteomes" id="UP001320420"/>
    </source>
</evidence>
<comment type="caution">
    <text evidence="4">The sequence shown here is derived from an EMBL/GenBank/DDBJ whole genome shotgun (WGS) entry which is preliminary data.</text>
</comment>
<dbReference type="SUPFAM" id="SSF48371">
    <property type="entry name" value="ARM repeat"/>
    <property type="match status" value="1"/>
</dbReference>
<dbReference type="PANTHER" id="PTHR13347:SF1">
    <property type="entry name" value="HEAT REPEAT-CONTAINING PROTEIN 3"/>
    <property type="match status" value="1"/>
</dbReference>
<dbReference type="InterPro" id="IPR011989">
    <property type="entry name" value="ARM-like"/>
</dbReference>
<dbReference type="InterPro" id="IPR057990">
    <property type="entry name" value="TPR_SYO1"/>
</dbReference>
<evidence type="ECO:0000313" key="4">
    <source>
        <dbReference type="EMBL" id="KAK7757700.1"/>
    </source>
</evidence>
<dbReference type="GO" id="GO:0006606">
    <property type="term" value="P:protein import into nucleus"/>
    <property type="evidence" value="ECO:0007669"/>
    <property type="project" value="TreeGrafter"/>
</dbReference>
<feature type="region of interest" description="Disordered" evidence="2">
    <location>
        <begin position="1"/>
        <end position="43"/>
    </location>
</feature>
<evidence type="ECO:0000256" key="2">
    <source>
        <dbReference type="SAM" id="MobiDB-lite"/>
    </source>
</evidence>
<dbReference type="Pfam" id="PF25567">
    <property type="entry name" value="TPR_SYO1"/>
    <property type="match status" value="1"/>
</dbReference>
<dbReference type="CDD" id="cd13394">
    <property type="entry name" value="Syo1_like"/>
    <property type="match status" value="1"/>
</dbReference>
<evidence type="ECO:0000256" key="1">
    <source>
        <dbReference type="ARBA" id="ARBA00049983"/>
    </source>
</evidence>
<dbReference type="InterPro" id="IPR052616">
    <property type="entry name" value="SYO1-like"/>
</dbReference>
<dbReference type="GO" id="GO:0051082">
    <property type="term" value="F:unfolded protein binding"/>
    <property type="evidence" value="ECO:0007669"/>
    <property type="project" value="TreeGrafter"/>
</dbReference>
<evidence type="ECO:0000259" key="3">
    <source>
        <dbReference type="Pfam" id="PF25567"/>
    </source>
</evidence>
<feature type="domain" description="SYO1-like TPR repeats" evidence="3">
    <location>
        <begin position="454"/>
        <end position="725"/>
    </location>
</feature>
<dbReference type="GO" id="GO:0042273">
    <property type="term" value="P:ribosomal large subunit biogenesis"/>
    <property type="evidence" value="ECO:0007669"/>
    <property type="project" value="TreeGrafter"/>
</dbReference>
<accession>A0AAN9YXR6</accession>
<protein>
    <recommendedName>
        <fullName evidence="3">SYO1-like TPR repeats domain-containing protein</fullName>
    </recommendedName>
</protein>
<gene>
    <name evidence="4" type="ORF">SLS62_000078</name>
</gene>
<dbReference type="Gene3D" id="1.25.10.10">
    <property type="entry name" value="Leucine-rich Repeat Variant"/>
    <property type="match status" value="2"/>
</dbReference>
<comment type="similarity">
    <text evidence="1">Belongs to the nuclear import and ribosome assembly adapter family.</text>
</comment>
<sequence length="729" mass="79637">MGKSRRNRGGGKGGAAGARQDPLSKPKGAPTWKPVKPPSDPELAALRERRILPVLRDLQSSEPKARSAAAAAVAHIVQDAQCRKLLLREQVVRVLLDETLTDASLEGRAAGWEILRVLAAEEQPDFCVHLYRVDVVTAIQHAARKVTETLTTSNPPFSKTSKAEQNFVWSIAEALTALIDQLAEAHDEAFDAIAKNADIVHFLFVLISIGFATATVSENALLCILTLSEDNRPFVEAILADETTKTYDRLTSFQRGGGYKAVLACGILHNVFAAMEWHDQNPGRGGASDAVLVPTLSHSLEQAQSSGGVTNGNGLSSPADILQLALEILASIGTTLQESLEKGSKDEEWDGIEDKDDDVMDADAISDDEDGVVSENEEPDDKDEDADADADADGDGDDADEDDEMDEDAMETDMEMVTGADDRPDEDNSGIDDMPTLKELLQRAVPQALKIAQRTTSNGDSDEETAVLCGHAFATLNNIAWTVSCIDFSEGRSAPILQAWRPIARAIWRGAVAPVLASDTSDVGLATVVTSLAWALARTLHYHDESDTNDKEFLAGSGGEHKKFISLYQTSRYLRGVAEAAKEKITDNEDTDPFQTLGVRCVGVLGQLALDARAPLELNREIGSFLLETVLRRLPDGTPAADAVEALNQLFDIYGGGDDSDEEAARNRDREVFWKEGFLKHFEEALPKFRTAVRWVDKRKQAELRLRAEEALMNLRRFIQYKQKHRPRS</sequence>
<dbReference type="Proteomes" id="UP001320420">
    <property type="component" value="Unassembled WGS sequence"/>
</dbReference>
<dbReference type="EMBL" id="JAKJXP020000001">
    <property type="protein sequence ID" value="KAK7757700.1"/>
    <property type="molecule type" value="Genomic_DNA"/>
</dbReference>
<keyword evidence="5" id="KW-1185">Reference proteome</keyword>
<dbReference type="AlphaFoldDB" id="A0AAN9YXR6"/>
<reference evidence="4 5" key="1">
    <citation type="submission" date="2024-02" db="EMBL/GenBank/DDBJ databases">
        <title>De novo assembly and annotation of 12 fungi associated with fruit tree decline syndrome in Ontario, Canada.</title>
        <authorList>
            <person name="Sulman M."/>
            <person name="Ellouze W."/>
            <person name="Ilyukhin E."/>
        </authorList>
    </citation>
    <scope>NUCLEOTIDE SEQUENCE [LARGE SCALE GENOMIC DNA]</scope>
    <source>
        <strain evidence="4 5">M11/M66-122</strain>
    </source>
</reference>
<dbReference type="InterPro" id="IPR016024">
    <property type="entry name" value="ARM-type_fold"/>
</dbReference>
<proteinExistence type="inferred from homology"/>
<dbReference type="PANTHER" id="PTHR13347">
    <property type="entry name" value="HEAT REPEAT-CONTAINING PROTEIN 3"/>
    <property type="match status" value="1"/>
</dbReference>
<name>A0AAN9YXR6_9PEZI</name>